<dbReference type="AlphaFoldDB" id="A0A8K0T0T2"/>
<dbReference type="EMBL" id="JAGPNK010000001">
    <property type="protein sequence ID" value="KAH7328163.1"/>
    <property type="molecule type" value="Genomic_DNA"/>
</dbReference>
<reference evidence="8" key="1">
    <citation type="journal article" date="2021" name="Nat. Commun.">
        <title>Genetic determinants of endophytism in the Arabidopsis root mycobiome.</title>
        <authorList>
            <person name="Mesny F."/>
            <person name="Miyauchi S."/>
            <person name="Thiergart T."/>
            <person name="Pickel B."/>
            <person name="Atanasova L."/>
            <person name="Karlsson M."/>
            <person name="Huettel B."/>
            <person name="Barry K.W."/>
            <person name="Haridas S."/>
            <person name="Chen C."/>
            <person name="Bauer D."/>
            <person name="Andreopoulos W."/>
            <person name="Pangilinan J."/>
            <person name="LaButti K."/>
            <person name="Riley R."/>
            <person name="Lipzen A."/>
            <person name="Clum A."/>
            <person name="Drula E."/>
            <person name="Henrissat B."/>
            <person name="Kohler A."/>
            <person name="Grigoriev I.V."/>
            <person name="Martin F.M."/>
            <person name="Hacquard S."/>
        </authorList>
    </citation>
    <scope>NUCLEOTIDE SEQUENCE</scope>
    <source>
        <strain evidence="8">MPI-CAGE-CH-0235</strain>
    </source>
</reference>
<keyword evidence="4" id="KW-1015">Disulfide bond</keyword>
<dbReference type="InterPro" id="IPR001568">
    <property type="entry name" value="RNase_T2-like"/>
</dbReference>
<dbReference type="Proteomes" id="UP000813444">
    <property type="component" value="Unassembled WGS sequence"/>
</dbReference>
<accession>A0A8K0T0T2</accession>
<evidence type="ECO:0000313" key="9">
    <source>
        <dbReference type="Proteomes" id="UP000813444"/>
    </source>
</evidence>
<evidence type="ECO:0000256" key="6">
    <source>
        <dbReference type="RuleBase" id="RU004328"/>
    </source>
</evidence>
<sequence>MRRSAVLLSAAAMAKGVVAGLYPGMTPFNHTCALQDPILSCTKGANHCLTDSCCTETFGGLVLLTQFWTIYTDREEQGQVLPKDSWTIHGLWPDFCNGSYTQYCDLSRQIDPVPSPNTTNGQPDGTPVPPYEGESIEGWFEPYGKLDLLEYMHKFWPSRGEDSWFLWAHEYAKHATCFSTFQRECYGPKTDALIDLWEYFETAIGIFRTLPTYDWLADADILPSNTSAYTLADIHGALTPAFGVIPYINCGGPRYNETEAGAGSTDNGRTQMTEVWYYYHVYGRVQSKDTVPVPADIVGGSLSNCAKAENAVWYYERAEGSEF</sequence>
<dbReference type="Gene3D" id="3.90.730.10">
    <property type="entry name" value="Ribonuclease T2-like"/>
    <property type="match status" value="1"/>
</dbReference>
<dbReference type="InterPro" id="IPR033130">
    <property type="entry name" value="RNase_T2_His_AS_2"/>
</dbReference>
<dbReference type="GO" id="GO:0033897">
    <property type="term" value="F:ribonuclease T2 activity"/>
    <property type="evidence" value="ECO:0007669"/>
    <property type="project" value="UniProtKB-EC"/>
</dbReference>
<keyword evidence="3" id="KW-0540">Nuclease</keyword>
<evidence type="ECO:0000256" key="7">
    <source>
        <dbReference type="SAM" id="SignalP"/>
    </source>
</evidence>
<dbReference type="PROSITE" id="PS00531">
    <property type="entry name" value="RNASE_T2_2"/>
    <property type="match status" value="1"/>
</dbReference>
<keyword evidence="9" id="KW-1185">Reference proteome</keyword>
<keyword evidence="3" id="KW-0378">Hydrolase</keyword>
<keyword evidence="7" id="KW-0732">Signal</keyword>
<dbReference type="EC" id="4.6.1.19" evidence="2"/>
<comment type="similarity">
    <text evidence="1 6">Belongs to the RNase T2 family.</text>
</comment>
<keyword evidence="3" id="KW-0255">Endonuclease</keyword>
<evidence type="ECO:0000256" key="1">
    <source>
        <dbReference type="ARBA" id="ARBA00007469"/>
    </source>
</evidence>
<evidence type="ECO:0000256" key="3">
    <source>
        <dbReference type="ARBA" id="ARBA00022759"/>
    </source>
</evidence>
<dbReference type="PANTHER" id="PTHR11240">
    <property type="entry name" value="RIBONUCLEASE T2"/>
    <property type="match status" value="1"/>
</dbReference>
<dbReference type="PROSITE" id="PS00530">
    <property type="entry name" value="RNASE_T2_1"/>
    <property type="match status" value="1"/>
</dbReference>
<dbReference type="InterPro" id="IPR033697">
    <property type="entry name" value="Ribonuclease_T2_eukaryotic"/>
</dbReference>
<dbReference type="GO" id="GO:0006401">
    <property type="term" value="P:RNA catabolic process"/>
    <property type="evidence" value="ECO:0007669"/>
    <property type="project" value="TreeGrafter"/>
</dbReference>
<organism evidence="8 9">
    <name type="scientific">Stachybotrys elegans</name>
    <dbReference type="NCBI Taxonomy" id="80388"/>
    <lineage>
        <taxon>Eukaryota</taxon>
        <taxon>Fungi</taxon>
        <taxon>Dikarya</taxon>
        <taxon>Ascomycota</taxon>
        <taxon>Pezizomycotina</taxon>
        <taxon>Sordariomycetes</taxon>
        <taxon>Hypocreomycetidae</taxon>
        <taxon>Hypocreales</taxon>
        <taxon>Stachybotryaceae</taxon>
        <taxon>Stachybotrys</taxon>
    </lineage>
</organism>
<feature type="active site" evidence="5">
    <location>
        <position position="89"/>
    </location>
</feature>
<dbReference type="OrthoDB" id="435754at2759"/>
<evidence type="ECO:0000256" key="2">
    <source>
        <dbReference type="ARBA" id="ARBA00012571"/>
    </source>
</evidence>
<dbReference type="GO" id="GO:0003723">
    <property type="term" value="F:RNA binding"/>
    <property type="evidence" value="ECO:0007669"/>
    <property type="project" value="InterPro"/>
</dbReference>
<dbReference type="SUPFAM" id="SSF55895">
    <property type="entry name" value="Ribonuclease Rh-like"/>
    <property type="match status" value="1"/>
</dbReference>
<dbReference type="InterPro" id="IPR036430">
    <property type="entry name" value="RNase_T2-like_sf"/>
</dbReference>
<feature type="chain" id="PRO_5035460385" description="ribonuclease T2" evidence="7">
    <location>
        <begin position="20"/>
        <end position="323"/>
    </location>
</feature>
<proteinExistence type="inferred from homology"/>
<evidence type="ECO:0000313" key="8">
    <source>
        <dbReference type="EMBL" id="KAH7328163.1"/>
    </source>
</evidence>
<feature type="active site" evidence="5">
    <location>
        <position position="174"/>
    </location>
</feature>
<evidence type="ECO:0000256" key="5">
    <source>
        <dbReference type="PIRSR" id="PIRSR633697-1"/>
    </source>
</evidence>
<comment type="caution">
    <text evidence="8">The sequence shown here is derived from an EMBL/GenBank/DDBJ whole genome shotgun (WGS) entry which is preliminary data.</text>
</comment>
<feature type="signal peptide" evidence="7">
    <location>
        <begin position="1"/>
        <end position="19"/>
    </location>
</feature>
<dbReference type="InterPro" id="IPR018188">
    <property type="entry name" value="RNase_T2_His_AS_1"/>
</dbReference>
<evidence type="ECO:0000256" key="4">
    <source>
        <dbReference type="ARBA" id="ARBA00023157"/>
    </source>
</evidence>
<gene>
    <name evidence="8" type="ORF">B0I35DRAFT_10287</name>
</gene>
<dbReference type="GO" id="GO:0005576">
    <property type="term" value="C:extracellular region"/>
    <property type="evidence" value="ECO:0007669"/>
    <property type="project" value="TreeGrafter"/>
</dbReference>
<dbReference type="CDD" id="cd01061">
    <property type="entry name" value="RNase_T2_euk"/>
    <property type="match status" value="1"/>
</dbReference>
<dbReference type="Pfam" id="PF00445">
    <property type="entry name" value="Ribonuclease_T2"/>
    <property type="match status" value="1"/>
</dbReference>
<feature type="active site" evidence="5">
    <location>
        <position position="170"/>
    </location>
</feature>
<protein>
    <recommendedName>
        <fullName evidence="2">ribonuclease T2</fullName>
        <ecNumber evidence="2">4.6.1.19</ecNumber>
    </recommendedName>
</protein>
<name>A0A8K0T0T2_9HYPO</name>
<dbReference type="PANTHER" id="PTHR11240:SF17">
    <property type="entry name" value="RIBONUCLEASE T2"/>
    <property type="match status" value="1"/>
</dbReference>